<keyword evidence="8" id="KW-1185">Reference proteome</keyword>
<dbReference type="GO" id="GO:0009277">
    <property type="term" value="C:fungal-type cell wall"/>
    <property type="evidence" value="ECO:0007669"/>
    <property type="project" value="InterPro"/>
</dbReference>
<dbReference type="Pfam" id="PF01185">
    <property type="entry name" value="Hydrophobin"/>
    <property type="match status" value="1"/>
</dbReference>
<comment type="subcellular location">
    <subcellularLocation>
        <location evidence="1 6">Secreted</location>
        <location evidence="1 6">Cell wall</location>
    </subcellularLocation>
</comment>
<dbReference type="CDD" id="cd23507">
    <property type="entry name" value="hydrophobin_I"/>
    <property type="match status" value="1"/>
</dbReference>
<evidence type="ECO:0000256" key="5">
    <source>
        <dbReference type="ARBA" id="ARBA00023157"/>
    </source>
</evidence>
<dbReference type="SMART" id="SM00075">
    <property type="entry name" value="HYDRO"/>
    <property type="match status" value="1"/>
</dbReference>
<dbReference type="InterPro" id="IPR001338">
    <property type="entry name" value="Class_I_Hydrophobin"/>
</dbReference>
<dbReference type="Proteomes" id="UP000567179">
    <property type="component" value="Unassembled WGS sequence"/>
</dbReference>
<gene>
    <name evidence="7" type="ORF">D9619_000600</name>
</gene>
<evidence type="ECO:0000256" key="4">
    <source>
        <dbReference type="ARBA" id="ARBA00022525"/>
    </source>
</evidence>
<comment type="similarity">
    <text evidence="2 6">Belongs to the fungal hydrophobin family.</text>
</comment>
<organism evidence="7 8">
    <name type="scientific">Psilocybe cf. subviscida</name>
    <dbReference type="NCBI Taxonomy" id="2480587"/>
    <lineage>
        <taxon>Eukaryota</taxon>
        <taxon>Fungi</taxon>
        <taxon>Dikarya</taxon>
        <taxon>Basidiomycota</taxon>
        <taxon>Agaricomycotina</taxon>
        <taxon>Agaricomycetes</taxon>
        <taxon>Agaricomycetidae</taxon>
        <taxon>Agaricales</taxon>
        <taxon>Agaricineae</taxon>
        <taxon>Strophariaceae</taxon>
        <taxon>Psilocybe</taxon>
    </lineage>
</organism>
<accession>A0A8H5F3Y9</accession>
<reference evidence="7 8" key="1">
    <citation type="journal article" date="2020" name="ISME J.">
        <title>Uncovering the hidden diversity of litter-decomposition mechanisms in mushroom-forming fungi.</title>
        <authorList>
            <person name="Floudas D."/>
            <person name="Bentzer J."/>
            <person name="Ahren D."/>
            <person name="Johansson T."/>
            <person name="Persson P."/>
            <person name="Tunlid A."/>
        </authorList>
    </citation>
    <scope>NUCLEOTIDE SEQUENCE [LARGE SCALE GENOMIC DNA]</scope>
    <source>
        <strain evidence="7 8">CBS 101986</strain>
    </source>
</reference>
<dbReference type="AlphaFoldDB" id="A0A8H5F3Y9"/>
<protein>
    <recommendedName>
        <fullName evidence="6">Hydrophobin</fullName>
    </recommendedName>
</protein>
<evidence type="ECO:0000313" key="8">
    <source>
        <dbReference type="Proteomes" id="UP000567179"/>
    </source>
</evidence>
<dbReference type="GO" id="GO:0005199">
    <property type="term" value="F:structural constituent of cell wall"/>
    <property type="evidence" value="ECO:0007669"/>
    <property type="project" value="InterPro"/>
</dbReference>
<name>A0A8H5F3Y9_9AGAR</name>
<proteinExistence type="inferred from homology"/>
<dbReference type="EMBL" id="JAACJJ010000028">
    <property type="protein sequence ID" value="KAF5322781.1"/>
    <property type="molecule type" value="Genomic_DNA"/>
</dbReference>
<evidence type="ECO:0000256" key="3">
    <source>
        <dbReference type="ARBA" id="ARBA00022512"/>
    </source>
</evidence>
<keyword evidence="6" id="KW-0732">Signal</keyword>
<evidence type="ECO:0000313" key="7">
    <source>
        <dbReference type="EMBL" id="KAF5322781.1"/>
    </source>
</evidence>
<keyword evidence="5 6" id="KW-1015">Disulfide bond</keyword>
<evidence type="ECO:0000256" key="2">
    <source>
        <dbReference type="ARBA" id="ARBA00010446"/>
    </source>
</evidence>
<dbReference type="OrthoDB" id="4225815at2759"/>
<evidence type="ECO:0000256" key="1">
    <source>
        <dbReference type="ARBA" id="ARBA00004191"/>
    </source>
</evidence>
<keyword evidence="3 6" id="KW-0134">Cell wall</keyword>
<evidence type="ECO:0000256" key="6">
    <source>
        <dbReference type="RuleBase" id="RU365009"/>
    </source>
</evidence>
<sequence>MGEVSSSVERIFQQQQYPLKPPNQTTNMQFKAFALASLAVSTLAAATPLEARTGQCSTGTAQCCNSVQAANSPSVATLLGLLGIVVSTVTAQVGVTCSPITAVGVGGTSCSAQPVCCTDNSFNGVVALGCTPINANL</sequence>
<comment type="caution">
    <text evidence="7">The sequence shown here is derived from an EMBL/GenBank/DDBJ whole genome shotgun (WGS) entry which is preliminary data.</text>
</comment>
<keyword evidence="4 6" id="KW-0964">Secreted</keyword>